<evidence type="ECO:0000256" key="2">
    <source>
        <dbReference type="SAM" id="Phobius"/>
    </source>
</evidence>
<evidence type="ECO:0000256" key="1">
    <source>
        <dbReference type="SAM" id="MobiDB-lite"/>
    </source>
</evidence>
<feature type="compositionally biased region" description="Low complexity" evidence="1">
    <location>
        <begin position="140"/>
        <end position="156"/>
    </location>
</feature>
<keyword evidence="4" id="KW-1185">Reference proteome</keyword>
<accession>A0A7W9C959</accession>
<evidence type="ECO:0000313" key="3">
    <source>
        <dbReference type="EMBL" id="MBB5741322.1"/>
    </source>
</evidence>
<keyword evidence="2" id="KW-0472">Membrane</keyword>
<dbReference type="RefSeq" id="WP_183218175.1">
    <property type="nucleotide sequence ID" value="NZ_CAJFZW010000025.1"/>
</dbReference>
<sequence length="164" mass="17248">MTPDALRKGLRAGGWTAAVVAAVALTVALLGGLGFRWDPLNLEQRRRVRAEARASEAAASARAEGEARRHEQAGTVAQLRRLEHFKQQETQATRATAVAVSEAKRADDANTLLESRRADRLRAHDRELCRLAPDLAGCAAASGLAGDGEPPLRPGDAAGGADPG</sequence>
<keyword evidence="2" id="KW-1133">Transmembrane helix</keyword>
<gene>
    <name evidence="3" type="ORF">GGQ93_003062</name>
</gene>
<evidence type="ECO:0000313" key="4">
    <source>
        <dbReference type="Proteomes" id="UP000527324"/>
    </source>
</evidence>
<feature type="transmembrane region" description="Helical" evidence="2">
    <location>
        <begin position="12"/>
        <end position="37"/>
    </location>
</feature>
<organism evidence="3 4">
    <name type="scientific">Brevundimonas aurantiaca</name>
    <dbReference type="NCBI Taxonomy" id="74316"/>
    <lineage>
        <taxon>Bacteria</taxon>
        <taxon>Pseudomonadati</taxon>
        <taxon>Pseudomonadota</taxon>
        <taxon>Alphaproteobacteria</taxon>
        <taxon>Caulobacterales</taxon>
        <taxon>Caulobacteraceae</taxon>
        <taxon>Brevundimonas</taxon>
    </lineage>
</organism>
<dbReference type="EMBL" id="JACHOQ010000013">
    <property type="protein sequence ID" value="MBB5741322.1"/>
    <property type="molecule type" value="Genomic_DNA"/>
</dbReference>
<dbReference type="AlphaFoldDB" id="A0A7W9C959"/>
<name>A0A7W9C959_9CAUL</name>
<comment type="caution">
    <text evidence="3">The sequence shown here is derived from an EMBL/GenBank/DDBJ whole genome shotgun (WGS) entry which is preliminary data.</text>
</comment>
<keyword evidence="2" id="KW-0812">Transmembrane</keyword>
<feature type="region of interest" description="Disordered" evidence="1">
    <location>
        <begin position="140"/>
        <end position="164"/>
    </location>
</feature>
<protein>
    <submittedName>
        <fullName evidence="3">Uncharacterized protein</fullName>
    </submittedName>
</protein>
<proteinExistence type="predicted"/>
<reference evidence="3 4" key="1">
    <citation type="submission" date="2020-08" db="EMBL/GenBank/DDBJ databases">
        <title>Genomic Encyclopedia of Type Strains, Phase IV (KMG-IV): sequencing the most valuable type-strain genomes for metagenomic binning, comparative biology and taxonomic classification.</title>
        <authorList>
            <person name="Goeker M."/>
        </authorList>
    </citation>
    <scope>NUCLEOTIDE SEQUENCE [LARGE SCALE GENOMIC DNA]</scope>
    <source>
        <strain evidence="3 4">DSM 4731</strain>
    </source>
</reference>
<dbReference type="Proteomes" id="UP000527324">
    <property type="component" value="Unassembled WGS sequence"/>
</dbReference>